<feature type="compositionally biased region" description="Polar residues" evidence="1">
    <location>
        <begin position="72"/>
        <end position="84"/>
    </location>
</feature>
<feature type="region of interest" description="Disordered" evidence="1">
    <location>
        <begin position="1"/>
        <end position="87"/>
    </location>
</feature>
<protein>
    <submittedName>
        <fullName evidence="3">(raccoon dog) hypothetical protein</fullName>
    </submittedName>
</protein>
<dbReference type="InterPro" id="IPR051113">
    <property type="entry name" value="Integrator_subunit6"/>
</dbReference>
<feature type="compositionally biased region" description="Pro residues" evidence="1">
    <location>
        <begin position="1"/>
        <end position="10"/>
    </location>
</feature>
<dbReference type="GO" id="GO:0034472">
    <property type="term" value="P:snRNA 3'-end processing"/>
    <property type="evidence" value="ECO:0007669"/>
    <property type="project" value="TreeGrafter"/>
</dbReference>
<evidence type="ECO:0000259" key="2">
    <source>
        <dbReference type="Pfam" id="PF15300"/>
    </source>
</evidence>
<dbReference type="AlphaFoldDB" id="A0A811Z3C3"/>
<keyword evidence="4" id="KW-1185">Reference proteome</keyword>
<reference evidence="3" key="1">
    <citation type="submission" date="2020-12" db="EMBL/GenBank/DDBJ databases">
        <authorList>
            <consortium name="Molecular Ecology Group"/>
        </authorList>
    </citation>
    <scope>NUCLEOTIDE SEQUENCE</scope>
    <source>
        <strain evidence="3">TBG_1078</strain>
    </source>
</reference>
<evidence type="ECO:0000256" key="1">
    <source>
        <dbReference type="SAM" id="MobiDB-lite"/>
    </source>
</evidence>
<dbReference type="InterPro" id="IPR029307">
    <property type="entry name" value="INT_SG_DDX_CT_C"/>
</dbReference>
<evidence type="ECO:0000313" key="4">
    <source>
        <dbReference type="Proteomes" id="UP000645828"/>
    </source>
</evidence>
<dbReference type="Pfam" id="PF15300">
    <property type="entry name" value="INT_SG_DDX_CT_C"/>
    <property type="match status" value="1"/>
</dbReference>
<feature type="domain" description="INTS6/SAGE1/DDX26B/CT45 C-terminal" evidence="2">
    <location>
        <begin position="93"/>
        <end position="150"/>
    </location>
</feature>
<sequence length="170" mass="18698">MENNPTPPEDFLPKSAAPGVMNMSGAGIPPNQMGSPCDDFTKDDLIHKPGSNSLGGGTKSHSVSAGDPKGPTRSSPGSVPNKLQISPAMAKKINDDIKYQLMKEVRKFGRSNFHFEEVQGPLAVKKQFVEYTIKEAERFKRGVLIQQLEKVLEKIESCHHLKKVNDQKSK</sequence>
<dbReference type="GO" id="GO:0032039">
    <property type="term" value="C:integrator complex"/>
    <property type="evidence" value="ECO:0007669"/>
    <property type="project" value="TreeGrafter"/>
</dbReference>
<name>A0A811Z3C3_NYCPR</name>
<dbReference type="EMBL" id="CAJHUB010000754">
    <property type="protein sequence ID" value="CAD7682782.1"/>
    <property type="molecule type" value="Genomic_DNA"/>
</dbReference>
<dbReference type="PANTHER" id="PTHR12957">
    <property type="entry name" value="DEAD/H BOX POLYPEPTIDE 26/DICE1-RELATED"/>
    <property type="match status" value="1"/>
</dbReference>
<accession>A0A811Z3C3</accession>
<comment type="caution">
    <text evidence="3">The sequence shown here is derived from an EMBL/GenBank/DDBJ whole genome shotgun (WGS) entry which is preliminary data.</text>
</comment>
<gene>
    <name evidence="3" type="ORF">NYPRO_LOCUS15574</name>
</gene>
<dbReference type="Proteomes" id="UP000645828">
    <property type="component" value="Unassembled WGS sequence"/>
</dbReference>
<dbReference type="PANTHER" id="PTHR12957:SF36">
    <property type="entry name" value="SAGE1-LIKE PROTEIN-RELATED"/>
    <property type="match status" value="1"/>
</dbReference>
<organism evidence="3 4">
    <name type="scientific">Nyctereutes procyonoides</name>
    <name type="common">Raccoon dog</name>
    <name type="synonym">Canis procyonoides</name>
    <dbReference type="NCBI Taxonomy" id="34880"/>
    <lineage>
        <taxon>Eukaryota</taxon>
        <taxon>Metazoa</taxon>
        <taxon>Chordata</taxon>
        <taxon>Craniata</taxon>
        <taxon>Vertebrata</taxon>
        <taxon>Euteleostomi</taxon>
        <taxon>Mammalia</taxon>
        <taxon>Eutheria</taxon>
        <taxon>Laurasiatheria</taxon>
        <taxon>Carnivora</taxon>
        <taxon>Caniformia</taxon>
        <taxon>Canidae</taxon>
        <taxon>Nyctereutes</taxon>
    </lineage>
</organism>
<proteinExistence type="predicted"/>
<evidence type="ECO:0000313" key="3">
    <source>
        <dbReference type="EMBL" id="CAD7682782.1"/>
    </source>
</evidence>